<keyword evidence="2" id="KW-1185">Reference proteome</keyword>
<dbReference type="Proteomes" id="UP001552299">
    <property type="component" value="Unassembled WGS sequence"/>
</dbReference>
<dbReference type="AlphaFoldDB" id="A0ABD0U3I8"/>
<proteinExistence type="predicted"/>
<evidence type="ECO:0000313" key="1">
    <source>
        <dbReference type="EMBL" id="KAL0906543.1"/>
    </source>
</evidence>
<organism evidence="1 2">
    <name type="scientific">Dendrobium thyrsiflorum</name>
    <name type="common">Pinecone-like raceme dendrobium</name>
    <name type="synonym">Orchid</name>
    <dbReference type="NCBI Taxonomy" id="117978"/>
    <lineage>
        <taxon>Eukaryota</taxon>
        <taxon>Viridiplantae</taxon>
        <taxon>Streptophyta</taxon>
        <taxon>Embryophyta</taxon>
        <taxon>Tracheophyta</taxon>
        <taxon>Spermatophyta</taxon>
        <taxon>Magnoliopsida</taxon>
        <taxon>Liliopsida</taxon>
        <taxon>Asparagales</taxon>
        <taxon>Orchidaceae</taxon>
        <taxon>Epidendroideae</taxon>
        <taxon>Malaxideae</taxon>
        <taxon>Dendrobiinae</taxon>
        <taxon>Dendrobium</taxon>
    </lineage>
</organism>
<name>A0ABD0U3I8_DENTH</name>
<gene>
    <name evidence="1" type="ORF">M5K25_025045</name>
</gene>
<sequence>MEEIDTRSSCVKAAFSISIPHRKLLKDVITSLCISSIAFFHLLAKSFTKGSTSETDDFSMLELDSSSDVVMD</sequence>
<reference evidence="1 2" key="1">
    <citation type="journal article" date="2024" name="Plant Biotechnol. J.">
        <title>Dendrobium thyrsiflorum genome and its molecular insights into genes involved in important horticultural traits.</title>
        <authorList>
            <person name="Chen B."/>
            <person name="Wang J.Y."/>
            <person name="Zheng P.J."/>
            <person name="Li K.L."/>
            <person name="Liang Y.M."/>
            <person name="Chen X.F."/>
            <person name="Zhang C."/>
            <person name="Zhao X."/>
            <person name="He X."/>
            <person name="Zhang G.Q."/>
            <person name="Liu Z.J."/>
            <person name="Xu Q."/>
        </authorList>
    </citation>
    <scope>NUCLEOTIDE SEQUENCE [LARGE SCALE GENOMIC DNA]</scope>
    <source>
        <strain evidence="1">GZMU011</strain>
    </source>
</reference>
<comment type="caution">
    <text evidence="1">The sequence shown here is derived from an EMBL/GenBank/DDBJ whole genome shotgun (WGS) entry which is preliminary data.</text>
</comment>
<evidence type="ECO:0000313" key="2">
    <source>
        <dbReference type="Proteomes" id="UP001552299"/>
    </source>
</evidence>
<dbReference type="EMBL" id="JANQDX010000018">
    <property type="protein sequence ID" value="KAL0906543.1"/>
    <property type="molecule type" value="Genomic_DNA"/>
</dbReference>
<accession>A0ABD0U3I8</accession>
<protein>
    <submittedName>
        <fullName evidence="1">Uncharacterized protein</fullName>
    </submittedName>
</protein>